<evidence type="ECO:0000256" key="1">
    <source>
        <dbReference type="ARBA" id="ARBA00004613"/>
    </source>
</evidence>
<feature type="domain" description="Inhibitor I9" evidence="12">
    <location>
        <begin position="18"/>
        <end position="103"/>
    </location>
</feature>
<dbReference type="Proteomes" id="UP000813462">
    <property type="component" value="Unassembled WGS sequence"/>
</dbReference>
<keyword evidence="4 9" id="KW-0645">Protease</keyword>
<evidence type="ECO:0000313" key="14">
    <source>
        <dbReference type="EMBL" id="KAH7545451.1"/>
    </source>
</evidence>
<keyword evidence="7 9" id="KW-0720">Serine protease</keyword>
<evidence type="ECO:0000259" key="10">
    <source>
        <dbReference type="Pfam" id="PF00082"/>
    </source>
</evidence>
<evidence type="ECO:0000256" key="5">
    <source>
        <dbReference type="ARBA" id="ARBA00022729"/>
    </source>
</evidence>
<gene>
    <name evidence="14" type="ORF">FEM48_Zijuj01G0095300</name>
</gene>
<feature type="domain" description="Subtilisin-like protease fibronectin type-III" evidence="13">
    <location>
        <begin position="1148"/>
        <end position="1244"/>
    </location>
</feature>
<keyword evidence="3" id="KW-0964">Secreted</keyword>
<dbReference type="InterPro" id="IPR037045">
    <property type="entry name" value="S8pro/Inhibitor_I9_sf"/>
</dbReference>
<dbReference type="Pfam" id="PF00082">
    <property type="entry name" value="Peptidase_S8"/>
    <property type="match status" value="2"/>
</dbReference>
<dbReference type="GO" id="GO:0004252">
    <property type="term" value="F:serine-type endopeptidase activity"/>
    <property type="evidence" value="ECO:0007669"/>
    <property type="project" value="UniProtKB-UniRule"/>
</dbReference>
<dbReference type="PROSITE" id="PS00138">
    <property type="entry name" value="SUBTILASE_SER"/>
    <property type="match status" value="1"/>
</dbReference>
<dbReference type="GO" id="GO:0009609">
    <property type="term" value="P:response to symbiotic bacterium"/>
    <property type="evidence" value="ECO:0007669"/>
    <property type="project" value="UniProtKB-ARBA"/>
</dbReference>
<feature type="domain" description="PA" evidence="11">
    <location>
        <begin position="397"/>
        <end position="466"/>
    </location>
</feature>
<accession>A0A978W0G7</accession>
<dbReference type="EMBL" id="JAEACU010000001">
    <property type="protein sequence ID" value="KAH7545451.1"/>
    <property type="molecule type" value="Genomic_DNA"/>
</dbReference>
<dbReference type="Pfam" id="PF05922">
    <property type="entry name" value="Inhibitor_I9"/>
    <property type="match status" value="2"/>
</dbReference>
<feature type="active site" description="Charge relay system" evidence="8 9">
    <location>
        <position position="1036"/>
    </location>
</feature>
<dbReference type="InterPro" id="IPR015500">
    <property type="entry name" value="Peptidase_S8_subtilisin-rel"/>
</dbReference>
<dbReference type="InterPro" id="IPR041469">
    <property type="entry name" value="Subtilisin-like_FN3"/>
</dbReference>
<evidence type="ECO:0000256" key="2">
    <source>
        <dbReference type="ARBA" id="ARBA00011073"/>
    </source>
</evidence>
<evidence type="ECO:0000256" key="9">
    <source>
        <dbReference type="PROSITE-ProRule" id="PRU01240"/>
    </source>
</evidence>
<dbReference type="GO" id="GO:0009610">
    <property type="term" value="P:response to symbiotic fungus"/>
    <property type="evidence" value="ECO:0007669"/>
    <property type="project" value="UniProtKB-ARBA"/>
</dbReference>
<comment type="caution">
    <text evidence="14">The sequence shown here is derived from an EMBL/GenBank/DDBJ whole genome shotgun (WGS) entry which is preliminary data.</text>
</comment>
<feature type="domain" description="Subtilisin-like protease fibronectin type-III" evidence="13">
    <location>
        <begin position="544"/>
        <end position="633"/>
    </location>
</feature>
<dbReference type="PROSITE" id="PS51892">
    <property type="entry name" value="SUBTILASE"/>
    <property type="match status" value="1"/>
</dbReference>
<feature type="domain" description="PA" evidence="11">
    <location>
        <begin position="897"/>
        <end position="973"/>
    </location>
</feature>
<dbReference type="AlphaFoldDB" id="A0A978W0G7"/>
<keyword evidence="6 9" id="KW-0378">Hydrolase</keyword>
<evidence type="ECO:0000259" key="13">
    <source>
        <dbReference type="Pfam" id="PF17766"/>
    </source>
</evidence>
<feature type="active site" description="Charge relay system" evidence="8 9">
    <location>
        <position position="141"/>
    </location>
</feature>
<evidence type="ECO:0000259" key="11">
    <source>
        <dbReference type="Pfam" id="PF02225"/>
    </source>
</evidence>
<organism evidence="14 15">
    <name type="scientific">Ziziphus jujuba var. spinosa</name>
    <dbReference type="NCBI Taxonomy" id="714518"/>
    <lineage>
        <taxon>Eukaryota</taxon>
        <taxon>Viridiplantae</taxon>
        <taxon>Streptophyta</taxon>
        <taxon>Embryophyta</taxon>
        <taxon>Tracheophyta</taxon>
        <taxon>Spermatophyta</taxon>
        <taxon>Magnoliopsida</taxon>
        <taxon>eudicotyledons</taxon>
        <taxon>Gunneridae</taxon>
        <taxon>Pentapetalae</taxon>
        <taxon>rosids</taxon>
        <taxon>fabids</taxon>
        <taxon>Rosales</taxon>
        <taxon>Rhamnaceae</taxon>
        <taxon>Paliureae</taxon>
        <taxon>Ziziphus</taxon>
    </lineage>
</organism>
<dbReference type="CDD" id="cd04852">
    <property type="entry name" value="Peptidases_S8_3"/>
    <property type="match status" value="1"/>
</dbReference>
<evidence type="ECO:0000256" key="3">
    <source>
        <dbReference type="ARBA" id="ARBA00022525"/>
    </source>
</evidence>
<feature type="domain" description="Peptidase S8/S53" evidence="10">
    <location>
        <begin position="749"/>
        <end position="1073"/>
    </location>
</feature>
<dbReference type="PANTHER" id="PTHR10795">
    <property type="entry name" value="PROPROTEIN CONVERTASE SUBTILISIN/KEXIN"/>
    <property type="match status" value="1"/>
</dbReference>
<protein>
    <recommendedName>
        <fullName evidence="16">Subtilisin-like protease SBT5.4</fullName>
    </recommendedName>
</protein>
<dbReference type="FunFam" id="3.30.70.80:FF:000002">
    <property type="entry name" value="Subtilisin-like protease SBT5.3"/>
    <property type="match status" value="2"/>
</dbReference>
<dbReference type="CDD" id="cd02120">
    <property type="entry name" value="PA_subtilisin_like"/>
    <property type="match status" value="1"/>
</dbReference>
<dbReference type="Gene3D" id="3.30.70.80">
    <property type="entry name" value="Peptidase S8 propeptide/proteinase inhibitor I9"/>
    <property type="match status" value="1"/>
</dbReference>
<dbReference type="InterPro" id="IPR034197">
    <property type="entry name" value="Peptidases_S8_3"/>
</dbReference>
<dbReference type="FunFam" id="3.40.50.200:FF:000006">
    <property type="entry name" value="Subtilisin-like protease SBT1.5"/>
    <property type="match status" value="1"/>
</dbReference>
<evidence type="ECO:0008006" key="16">
    <source>
        <dbReference type="Google" id="ProtNLM"/>
    </source>
</evidence>
<evidence type="ECO:0000256" key="6">
    <source>
        <dbReference type="ARBA" id="ARBA00022801"/>
    </source>
</evidence>
<name>A0A978W0G7_ZIZJJ</name>
<reference evidence="14" key="1">
    <citation type="journal article" date="2021" name="Front. Plant Sci.">
        <title>Chromosome-Scale Genome Assembly for Chinese Sour Jujube and Insights Into Its Genome Evolution and Domestication Signature.</title>
        <authorList>
            <person name="Shen L.-Y."/>
            <person name="Luo H."/>
            <person name="Wang X.-L."/>
            <person name="Wang X.-M."/>
            <person name="Qiu X.-J."/>
            <person name="Liu H."/>
            <person name="Zhou S.-S."/>
            <person name="Jia K.-H."/>
            <person name="Nie S."/>
            <person name="Bao Y.-T."/>
            <person name="Zhang R.-G."/>
            <person name="Yun Q.-Z."/>
            <person name="Chai Y.-H."/>
            <person name="Lu J.-Y."/>
            <person name="Li Y."/>
            <person name="Zhao S.-W."/>
            <person name="Mao J.-F."/>
            <person name="Jia S.-G."/>
            <person name="Mao Y.-M."/>
        </authorList>
    </citation>
    <scope>NUCLEOTIDE SEQUENCE</scope>
    <source>
        <strain evidence="14">AT0</strain>
        <tissue evidence="14">Leaf</tissue>
    </source>
</reference>
<comment type="similarity">
    <text evidence="2 9">Belongs to the peptidase S8 family.</text>
</comment>
<comment type="subcellular location">
    <subcellularLocation>
        <location evidence="1">Secreted</location>
    </subcellularLocation>
</comment>
<dbReference type="Gene3D" id="3.40.50.200">
    <property type="entry name" value="Peptidase S8/S53 domain"/>
    <property type="match status" value="2"/>
</dbReference>
<feature type="domain" description="Inhibitor I9" evidence="12">
    <location>
        <begin position="635"/>
        <end position="717"/>
    </location>
</feature>
<dbReference type="SUPFAM" id="SSF52743">
    <property type="entry name" value="Subtilisin-like"/>
    <property type="match status" value="2"/>
</dbReference>
<dbReference type="InterPro" id="IPR023828">
    <property type="entry name" value="Peptidase_S8_Ser-AS"/>
</dbReference>
<evidence type="ECO:0000256" key="8">
    <source>
        <dbReference type="PIRSR" id="PIRSR615500-1"/>
    </source>
</evidence>
<evidence type="ECO:0000259" key="12">
    <source>
        <dbReference type="Pfam" id="PF05922"/>
    </source>
</evidence>
<dbReference type="GO" id="GO:0005576">
    <property type="term" value="C:extracellular region"/>
    <property type="evidence" value="ECO:0007669"/>
    <property type="project" value="UniProtKB-SubCell"/>
</dbReference>
<proteinExistence type="inferred from homology"/>
<evidence type="ECO:0000313" key="15">
    <source>
        <dbReference type="Proteomes" id="UP000813462"/>
    </source>
</evidence>
<dbReference type="InterPro" id="IPR003137">
    <property type="entry name" value="PA_domain"/>
</dbReference>
<dbReference type="Pfam" id="PF02225">
    <property type="entry name" value="PA"/>
    <property type="match status" value="2"/>
</dbReference>
<dbReference type="InterPro" id="IPR010259">
    <property type="entry name" value="S8pro/Inhibitor_I9"/>
</dbReference>
<feature type="domain" description="Peptidase S8/S53" evidence="10">
    <location>
        <begin position="133"/>
        <end position="347"/>
    </location>
</feature>
<dbReference type="InterPro" id="IPR045051">
    <property type="entry name" value="SBT"/>
</dbReference>
<dbReference type="FunFam" id="2.60.40.2310:FF:000001">
    <property type="entry name" value="Subtilisin-like protease SBT1.5"/>
    <property type="match status" value="2"/>
</dbReference>
<feature type="active site" description="Charge relay system" evidence="8 9">
    <location>
        <position position="219"/>
    </location>
</feature>
<dbReference type="Pfam" id="PF17766">
    <property type="entry name" value="fn3_6"/>
    <property type="match status" value="2"/>
</dbReference>
<dbReference type="PRINTS" id="PR00723">
    <property type="entry name" value="SUBTILISIN"/>
</dbReference>
<sequence>MQDKSSTTDRSSLHRIRSYVVYLGSHSYGPNPSSFEVESVTISHYDLLGSYLGRSEKAQSAIFYSYTRNINGFAAILEDEEAAQIAKNPNVVSVFLNKGNKLHTTHSWAFLGVEKDEGVIPSDSIWKKARFGEDTIIANFDTGVWPESKSFNDEGMGPIPSKWRGICQHDNKDGVRCNKKLIGARYFNRGYRAYLETTNATISPALNATFFSARDHDGHGSHTLSTAGGSFAPCASYLGNGNGTAKGGSPKARLAMYKVCWPPVDGNECFDADILAAFDSAISDGVDVISLSLGAGPAEFFDDGISIGSFHALKKNIVAVASAGNDGPTNGTVSNVSPWLVTVGASTLDRGFISYVALGNKIHIEGSSLAAGGLPSQKFYPLISAADAKLAKANATAALLCKSRTLDRKKVEGKILVCLRGDNDRLEKSYEASLAGAVGMILANDESTGNETVPDPHFIPSAHITRRRDNSKKPILDSTMLKATPFAYGAGHIQPNQAVDPGLVYDLTTDDYLNFLCGHGYNETQIKVFSDKPYKCPKSFSLTNFNYPSIVVPNLTKKSVVVTRTVKNVGTPGTYKANVKAPAGVSVVVEPESLTFKKIGEEQKFKVVLKPRFNSGPEDYEFGELRWSDGKHTPYIVYLGAHSHGSDPSAMDLQQVRYSHYDFLSSFLGSDEKAKDVMFYSYSRHINGFAAVLEENEAAQIAKHPSVLSVFQDKGINLQTTRSWNFLGLEGEDGSVPSNSIWKKARFGEHTIIGNIDTGVWPESKSFSDKGMGPIPSKWRGMCQQDTKGVSCNRKLIGARYFNKAYAVYAGPLNSSFFTSRDYDGHGSHTLSTAGGSFVPAVSVFGNGNGTTKGGSPKAHVAAYKGESMSDRGLPSEKFYPLINAVDAKAFNVSARKAQICEAGTLDPKKVEGKILVCLREYDDSGRTRKGEQAALAGAVGMILVNDELSGNDVVADPHVLPVSHINFTDGKYIKPSPYVASFSSRGPNLLEQAILKPDVIAPGVSIIAAYTEATGPTNLILDKRRVSYNVQSGTSMSCPHASGIVGLLKTLHPDWSPAAIKSAIMTTATTLDNEKEPILDSSHLKATPFDYGSGHVQPNHATDPGLVYDLAINDYLNFLCARGYNESIIKLFSNTAYKCPKSLSLLDFNYPSIAVPNLNQESITIKRKVTNVGPPGTYNASVKEPEGVLVLVKPRSLNFKRTGEVKKFKIIFKPKIKGEPKDYAFGELIWSNNKQYVRSPLVVKHYKINM</sequence>
<evidence type="ECO:0000256" key="4">
    <source>
        <dbReference type="ARBA" id="ARBA00022670"/>
    </source>
</evidence>
<dbReference type="Gene3D" id="2.60.40.2310">
    <property type="match status" value="2"/>
</dbReference>
<dbReference type="InterPro" id="IPR036852">
    <property type="entry name" value="Peptidase_S8/S53_dom_sf"/>
</dbReference>
<dbReference type="GO" id="GO:0006508">
    <property type="term" value="P:proteolysis"/>
    <property type="evidence" value="ECO:0007669"/>
    <property type="project" value="UniProtKB-KW"/>
</dbReference>
<evidence type="ECO:0000256" key="7">
    <source>
        <dbReference type="ARBA" id="ARBA00022825"/>
    </source>
</evidence>
<keyword evidence="5" id="KW-0732">Signal</keyword>
<dbReference type="InterPro" id="IPR000209">
    <property type="entry name" value="Peptidase_S8/S53_dom"/>
</dbReference>